<feature type="compositionally biased region" description="Low complexity" evidence="1">
    <location>
        <begin position="60"/>
        <end position="72"/>
    </location>
</feature>
<feature type="region of interest" description="Disordered" evidence="1">
    <location>
        <begin position="678"/>
        <end position="702"/>
    </location>
</feature>
<organism evidence="2 3">
    <name type="scientific">Dorcoceras hygrometricum</name>
    <dbReference type="NCBI Taxonomy" id="472368"/>
    <lineage>
        <taxon>Eukaryota</taxon>
        <taxon>Viridiplantae</taxon>
        <taxon>Streptophyta</taxon>
        <taxon>Embryophyta</taxon>
        <taxon>Tracheophyta</taxon>
        <taxon>Spermatophyta</taxon>
        <taxon>Magnoliopsida</taxon>
        <taxon>eudicotyledons</taxon>
        <taxon>Gunneridae</taxon>
        <taxon>Pentapetalae</taxon>
        <taxon>asterids</taxon>
        <taxon>lamiids</taxon>
        <taxon>Lamiales</taxon>
        <taxon>Gesneriaceae</taxon>
        <taxon>Didymocarpoideae</taxon>
        <taxon>Trichosporeae</taxon>
        <taxon>Loxocarpinae</taxon>
        <taxon>Dorcoceras</taxon>
    </lineage>
</organism>
<reference evidence="2 3" key="1">
    <citation type="journal article" date="2015" name="Proc. Natl. Acad. Sci. U.S.A.">
        <title>The resurrection genome of Boea hygrometrica: A blueprint for survival of dehydration.</title>
        <authorList>
            <person name="Xiao L."/>
            <person name="Yang G."/>
            <person name="Zhang L."/>
            <person name="Yang X."/>
            <person name="Zhao S."/>
            <person name="Ji Z."/>
            <person name="Zhou Q."/>
            <person name="Hu M."/>
            <person name="Wang Y."/>
            <person name="Chen M."/>
            <person name="Xu Y."/>
            <person name="Jin H."/>
            <person name="Xiao X."/>
            <person name="Hu G."/>
            <person name="Bao F."/>
            <person name="Hu Y."/>
            <person name="Wan P."/>
            <person name="Li L."/>
            <person name="Deng X."/>
            <person name="Kuang T."/>
            <person name="Xiang C."/>
            <person name="Zhu J.K."/>
            <person name="Oliver M.J."/>
            <person name="He Y."/>
        </authorList>
    </citation>
    <scope>NUCLEOTIDE SEQUENCE [LARGE SCALE GENOMIC DNA]</scope>
    <source>
        <strain evidence="3">cv. XS01</strain>
    </source>
</reference>
<dbReference type="EMBL" id="KQ993036">
    <property type="protein sequence ID" value="KZV49478.1"/>
    <property type="molecule type" value="Genomic_DNA"/>
</dbReference>
<dbReference type="Proteomes" id="UP000250235">
    <property type="component" value="Unassembled WGS sequence"/>
</dbReference>
<gene>
    <name evidence="2" type="ORF">F511_36872</name>
</gene>
<feature type="compositionally biased region" description="Low complexity" evidence="1">
    <location>
        <begin position="85"/>
        <end position="94"/>
    </location>
</feature>
<protein>
    <submittedName>
        <fullName evidence="2">Ribonuclease H protein</fullName>
    </submittedName>
</protein>
<dbReference type="AlphaFoldDB" id="A0A2Z7CRX3"/>
<name>A0A2Z7CRX3_9LAMI</name>
<feature type="compositionally biased region" description="Basic residues" evidence="1">
    <location>
        <begin position="1"/>
        <end position="14"/>
    </location>
</feature>
<keyword evidence="3" id="KW-1185">Reference proteome</keyword>
<evidence type="ECO:0000313" key="3">
    <source>
        <dbReference type="Proteomes" id="UP000250235"/>
    </source>
</evidence>
<proteinExistence type="predicted"/>
<evidence type="ECO:0000313" key="2">
    <source>
        <dbReference type="EMBL" id="KZV49478.1"/>
    </source>
</evidence>
<feature type="region of interest" description="Disordered" evidence="1">
    <location>
        <begin position="44"/>
        <end position="72"/>
    </location>
</feature>
<accession>A0A2Z7CRX3</accession>
<sequence>MAKGAIVKRKSQSKKKSDSSEKATGEAQVEVIFEKFVSRKRPNVAGDDLVVTKKKRTSKSKASSSKTSTAMVTVAQDAVPLQIFEPTPAATAEQPPIPKRKSKKRRLVLSDDENIEERVDVETVENVQQHVIVEEPIVEHNAEEERHVSTHEGTITDDVDVIIGNVLAETSQFETIEGEQGEQHFDETANGDIASGSSLVDQSDNLEQWFEDFVSRDAETVFTSNSDLDRGTEIVGTVSDEEQLQVFVEKETVEKSAGSNPTDEEQLSLDDLLMQISDDMMLPSVTAAEITKIMSDLPVKIKKVQEHDWYYANLPEISATEKGKAPLEEADPPVKIKKVQEHDWYYANLPEISATEKGKAPLEEADPVKGNPAREMVELICADVNFLVKMRDQGNDYWRSSCRLSIFVNRKRFPERIIEEDFVPHGYFIEPVQYWGAAPSIIKSCGLFRVCLDLFGTGQATNSFVNYFSDSDVQQGFNSTPDIDSVSSDCSTVYRSPSPQHDSFPFFQEAETEPSVHRESSSVSSVLVSDPNAQVDMVQRQDSQIPIVDSPMRFNSDDLSLDDIANNQFSLPAVTTELSAFLMLSGPFYHSVLIIRQRILGKLMILKMMKGVLAHSASVTADLVDVRKELKGLNAKVTYLDEQVATIRSELLDFRAKAEENYLNLSTQLGDIVDYLRGGDAKKGESSSSRPQPPPDDQDRPT</sequence>
<evidence type="ECO:0000256" key="1">
    <source>
        <dbReference type="SAM" id="MobiDB-lite"/>
    </source>
</evidence>
<feature type="region of interest" description="Disordered" evidence="1">
    <location>
        <begin position="1"/>
        <end position="26"/>
    </location>
</feature>
<feature type="compositionally biased region" description="Basic and acidic residues" evidence="1">
    <location>
        <begin position="15"/>
        <end position="24"/>
    </location>
</feature>
<feature type="region of interest" description="Disordered" evidence="1">
    <location>
        <begin position="85"/>
        <end position="108"/>
    </location>
</feature>
<feature type="compositionally biased region" description="Basic residues" evidence="1">
    <location>
        <begin position="98"/>
        <end position="107"/>
    </location>
</feature>